<accession>A0A4Z1IUD1</accession>
<gene>
    <name evidence="2" type="ORF">BOTNAR_0146g00270</name>
</gene>
<reference evidence="2 3" key="1">
    <citation type="submission" date="2017-12" db="EMBL/GenBank/DDBJ databases">
        <title>Comparative genomics of Botrytis spp.</title>
        <authorList>
            <person name="Valero-Jimenez C.A."/>
            <person name="Tapia P."/>
            <person name="Veloso J."/>
            <person name="Silva-Moreno E."/>
            <person name="Staats M."/>
            <person name="Valdes J.H."/>
            <person name="Van Kan J.A.L."/>
        </authorList>
    </citation>
    <scope>NUCLEOTIDE SEQUENCE [LARGE SCALE GENOMIC DNA]</scope>
    <source>
        <strain evidence="2 3">MUCL2120</strain>
    </source>
</reference>
<comment type="caution">
    <text evidence="2">The sequence shown here is derived from an EMBL/GenBank/DDBJ whole genome shotgun (WGS) entry which is preliminary data.</text>
</comment>
<evidence type="ECO:0000256" key="1">
    <source>
        <dbReference type="SAM" id="MobiDB-lite"/>
    </source>
</evidence>
<dbReference type="EMBL" id="PQXJ01000146">
    <property type="protein sequence ID" value="TGO60413.1"/>
    <property type="molecule type" value="Genomic_DNA"/>
</dbReference>
<organism evidence="2 3">
    <name type="scientific">Botryotinia narcissicola</name>
    <dbReference type="NCBI Taxonomy" id="278944"/>
    <lineage>
        <taxon>Eukaryota</taxon>
        <taxon>Fungi</taxon>
        <taxon>Dikarya</taxon>
        <taxon>Ascomycota</taxon>
        <taxon>Pezizomycotina</taxon>
        <taxon>Leotiomycetes</taxon>
        <taxon>Helotiales</taxon>
        <taxon>Sclerotiniaceae</taxon>
        <taxon>Botryotinia</taxon>
    </lineage>
</organism>
<evidence type="ECO:0000313" key="2">
    <source>
        <dbReference type="EMBL" id="TGO60413.1"/>
    </source>
</evidence>
<proteinExistence type="predicted"/>
<sequence length="74" mass="8517">MLLISGILSRAGTFRQPRQSIQRQGPLEKYIPNHFPSTKDTRDTQPRPHAARSRIMISYDEPFLQFGAQINTFS</sequence>
<evidence type="ECO:0000313" key="3">
    <source>
        <dbReference type="Proteomes" id="UP000297452"/>
    </source>
</evidence>
<feature type="region of interest" description="Disordered" evidence="1">
    <location>
        <begin position="14"/>
        <end position="49"/>
    </location>
</feature>
<dbReference type="AlphaFoldDB" id="A0A4Z1IUD1"/>
<dbReference type="Proteomes" id="UP000297452">
    <property type="component" value="Unassembled WGS sequence"/>
</dbReference>
<feature type="compositionally biased region" description="Basic and acidic residues" evidence="1">
    <location>
        <begin position="37"/>
        <end position="46"/>
    </location>
</feature>
<name>A0A4Z1IUD1_9HELO</name>
<protein>
    <submittedName>
        <fullName evidence="2">Uncharacterized protein</fullName>
    </submittedName>
</protein>
<keyword evidence="3" id="KW-1185">Reference proteome</keyword>